<protein>
    <submittedName>
        <fullName evidence="1">Uncharacterized protein</fullName>
    </submittedName>
</protein>
<accession>A0ACB7UIF3</accession>
<organism evidence="1 2">
    <name type="scientific">Dioscorea alata</name>
    <name type="common">Purple yam</name>
    <dbReference type="NCBI Taxonomy" id="55571"/>
    <lineage>
        <taxon>Eukaryota</taxon>
        <taxon>Viridiplantae</taxon>
        <taxon>Streptophyta</taxon>
        <taxon>Embryophyta</taxon>
        <taxon>Tracheophyta</taxon>
        <taxon>Spermatophyta</taxon>
        <taxon>Magnoliopsida</taxon>
        <taxon>Liliopsida</taxon>
        <taxon>Dioscoreales</taxon>
        <taxon>Dioscoreaceae</taxon>
        <taxon>Dioscorea</taxon>
    </lineage>
</organism>
<sequence>MATKTNNNNNNNNRRKATSLCENSSKIAMNIVRVSSLCIASLTLGIIGDRGSARARTARSPTAAATSLMSLDEALISKRSVEPEINPRSAYVMEPPAKAAAEGEDGDGVDGRAEDYIKRFRERNKSNASVRAEISRCIPPPPSRVFSSLGSKP</sequence>
<keyword evidence="2" id="KW-1185">Reference proteome</keyword>
<name>A0ACB7UIF3_DIOAL</name>
<dbReference type="Proteomes" id="UP000827976">
    <property type="component" value="Chromosome 16"/>
</dbReference>
<gene>
    <name evidence="1" type="ORF">IHE45_16G073200</name>
</gene>
<reference evidence="2" key="1">
    <citation type="journal article" date="2022" name="Nat. Commun.">
        <title>Chromosome evolution and the genetic basis of agronomically important traits in greater yam.</title>
        <authorList>
            <person name="Bredeson J.V."/>
            <person name="Lyons J.B."/>
            <person name="Oniyinde I.O."/>
            <person name="Okereke N.R."/>
            <person name="Kolade O."/>
            <person name="Nnabue I."/>
            <person name="Nwadili C.O."/>
            <person name="Hribova E."/>
            <person name="Parker M."/>
            <person name="Nwogha J."/>
            <person name="Shu S."/>
            <person name="Carlson J."/>
            <person name="Kariba R."/>
            <person name="Muthemba S."/>
            <person name="Knop K."/>
            <person name="Barton G.J."/>
            <person name="Sherwood A.V."/>
            <person name="Lopez-Montes A."/>
            <person name="Asiedu R."/>
            <person name="Jamnadass R."/>
            <person name="Muchugi A."/>
            <person name="Goodstein D."/>
            <person name="Egesi C.N."/>
            <person name="Featherston J."/>
            <person name="Asfaw A."/>
            <person name="Simpson G.G."/>
            <person name="Dolezel J."/>
            <person name="Hendre P.S."/>
            <person name="Van Deynze A."/>
            <person name="Kumar P.L."/>
            <person name="Obidiegwu J.E."/>
            <person name="Bhattacharjee R."/>
            <person name="Rokhsar D.S."/>
        </authorList>
    </citation>
    <scope>NUCLEOTIDE SEQUENCE [LARGE SCALE GENOMIC DNA]</scope>
    <source>
        <strain evidence="2">cv. TDa95/00328</strain>
    </source>
</reference>
<evidence type="ECO:0000313" key="2">
    <source>
        <dbReference type="Proteomes" id="UP000827976"/>
    </source>
</evidence>
<proteinExistence type="predicted"/>
<comment type="caution">
    <text evidence="1">The sequence shown here is derived from an EMBL/GenBank/DDBJ whole genome shotgun (WGS) entry which is preliminary data.</text>
</comment>
<dbReference type="EMBL" id="CM037026">
    <property type="protein sequence ID" value="KAH7660053.1"/>
    <property type="molecule type" value="Genomic_DNA"/>
</dbReference>
<evidence type="ECO:0000313" key="1">
    <source>
        <dbReference type="EMBL" id="KAH7660053.1"/>
    </source>
</evidence>